<keyword evidence="10" id="KW-1185">Reference proteome</keyword>
<evidence type="ECO:0000313" key="10">
    <source>
        <dbReference type="Proteomes" id="UP000190285"/>
    </source>
</evidence>
<dbReference type="PANTHER" id="PTHR30026">
    <property type="entry name" value="OUTER MEMBRANE PROTEIN TOLC"/>
    <property type="match status" value="1"/>
</dbReference>
<keyword evidence="8" id="KW-0175">Coiled coil</keyword>
<dbReference type="GO" id="GO:0015562">
    <property type="term" value="F:efflux transmembrane transporter activity"/>
    <property type="evidence" value="ECO:0007669"/>
    <property type="project" value="InterPro"/>
</dbReference>
<accession>A0A1T5JZM7</accession>
<sequence length="398" mass="44633">MLGRMIVMKKYVGSIILALVLCFTLVGTTLGENNIINSMDFQGKGIDLSLDKAIEIIIESSPSIEESKLDLEQAEVDYDKYRRDLRDVKKVINTRDEDSIKYLQSVKLLEITGEYGLESSKRNYDATIEKLKAEVEQAYYGLLQAQQLEEINKANVEIAKDLYEKTNKKLELGLVPKQEVINSELNMIKAENDYKSAQTTVKNAKMSLNMILGHDVMKELKLKDELKYKEFQLEGIADAVSKGLLNRNEIKAAVVGHELAQVNFRITEKKYPDITYQYKEAKLDLQKAEKKLEDAKKGIEIEIRGNYLNVAQKQEEIKAGEKSVELAEEALRLSQLSYDVGMSVLTDVQKAQTALLQAKLGLSQAVLDYNLAVLQFEDSIGVGRSAMPSVGSQGGGEF</sequence>
<dbReference type="GO" id="GO:1990281">
    <property type="term" value="C:efflux pump complex"/>
    <property type="evidence" value="ECO:0007669"/>
    <property type="project" value="TreeGrafter"/>
</dbReference>
<evidence type="ECO:0000256" key="3">
    <source>
        <dbReference type="ARBA" id="ARBA00022448"/>
    </source>
</evidence>
<dbReference type="PANTHER" id="PTHR30026:SF20">
    <property type="entry name" value="OUTER MEMBRANE PROTEIN TOLC"/>
    <property type="match status" value="1"/>
</dbReference>
<dbReference type="EMBL" id="FUZT01000003">
    <property type="protein sequence ID" value="SKC56823.1"/>
    <property type="molecule type" value="Genomic_DNA"/>
</dbReference>
<keyword evidence="6" id="KW-0472">Membrane</keyword>
<evidence type="ECO:0000256" key="2">
    <source>
        <dbReference type="ARBA" id="ARBA00007613"/>
    </source>
</evidence>
<organism evidence="9 10">
    <name type="scientific">Maledivibacter halophilus</name>
    <dbReference type="NCBI Taxonomy" id="36842"/>
    <lineage>
        <taxon>Bacteria</taxon>
        <taxon>Bacillati</taxon>
        <taxon>Bacillota</taxon>
        <taxon>Clostridia</taxon>
        <taxon>Peptostreptococcales</taxon>
        <taxon>Caminicellaceae</taxon>
        <taxon>Maledivibacter</taxon>
    </lineage>
</organism>
<dbReference type="Gene3D" id="1.20.1600.10">
    <property type="entry name" value="Outer membrane efflux proteins (OEP)"/>
    <property type="match status" value="1"/>
</dbReference>
<evidence type="ECO:0000256" key="7">
    <source>
        <dbReference type="ARBA" id="ARBA00023237"/>
    </source>
</evidence>
<dbReference type="Pfam" id="PF02321">
    <property type="entry name" value="OEP"/>
    <property type="match status" value="1"/>
</dbReference>
<keyword evidence="5" id="KW-0812">Transmembrane</keyword>
<evidence type="ECO:0000256" key="4">
    <source>
        <dbReference type="ARBA" id="ARBA00022452"/>
    </source>
</evidence>
<gene>
    <name evidence="9" type="ORF">SAMN02194393_01493</name>
</gene>
<dbReference type="InterPro" id="IPR003423">
    <property type="entry name" value="OMP_efflux"/>
</dbReference>
<protein>
    <submittedName>
        <fullName evidence="9">Outer membrane protein TolC</fullName>
    </submittedName>
</protein>
<comment type="subcellular location">
    <subcellularLocation>
        <location evidence="1">Cell outer membrane</location>
    </subcellularLocation>
</comment>
<evidence type="ECO:0000256" key="8">
    <source>
        <dbReference type="SAM" id="Coils"/>
    </source>
</evidence>
<feature type="coiled-coil region" evidence="8">
    <location>
        <begin position="278"/>
        <end position="330"/>
    </location>
</feature>
<keyword evidence="4" id="KW-1134">Transmembrane beta strand</keyword>
<feature type="coiled-coil region" evidence="8">
    <location>
        <begin position="64"/>
        <end position="91"/>
    </location>
</feature>
<dbReference type="STRING" id="36842.SAMN02194393_01493"/>
<evidence type="ECO:0000256" key="6">
    <source>
        <dbReference type="ARBA" id="ARBA00023136"/>
    </source>
</evidence>
<proteinExistence type="inferred from homology"/>
<dbReference type="GO" id="GO:0015288">
    <property type="term" value="F:porin activity"/>
    <property type="evidence" value="ECO:0007669"/>
    <property type="project" value="TreeGrafter"/>
</dbReference>
<dbReference type="SUPFAM" id="SSF56954">
    <property type="entry name" value="Outer membrane efflux proteins (OEP)"/>
    <property type="match status" value="1"/>
</dbReference>
<keyword evidence="7" id="KW-0998">Cell outer membrane</keyword>
<keyword evidence="3" id="KW-0813">Transport</keyword>
<reference evidence="9 10" key="1">
    <citation type="submission" date="2017-02" db="EMBL/GenBank/DDBJ databases">
        <authorList>
            <person name="Peterson S.W."/>
        </authorList>
    </citation>
    <scope>NUCLEOTIDE SEQUENCE [LARGE SCALE GENOMIC DNA]</scope>
    <source>
        <strain evidence="9 10">M1</strain>
    </source>
</reference>
<evidence type="ECO:0000256" key="5">
    <source>
        <dbReference type="ARBA" id="ARBA00022692"/>
    </source>
</evidence>
<name>A0A1T5JZM7_9FIRM</name>
<comment type="similarity">
    <text evidence="2">Belongs to the outer membrane factor (OMF) (TC 1.B.17) family.</text>
</comment>
<evidence type="ECO:0000313" key="9">
    <source>
        <dbReference type="EMBL" id="SKC56823.1"/>
    </source>
</evidence>
<dbReference type="Proteomes" id="UP000190285">
    <property type="component" value="Unassembled WGS sequence"/>
</dbReference>
<dbReference type="AlphaFoldDB" id="A0A1T5JZM7"/>
<dbReference type="GO" id="GO:0009279">
    <property type="term" value="C:cell outer membrane"/>
    <property type="evidence" value="ECO:0007669"/>
    <property type="project" value="UniProtKB-SubCell"/>
</dbReference>
<dbReference type="OrthoDB" id="1949384at2"/>
<evidence type="ECO:0000256" key="1">
    <source>
        <dbReference type="ARBA" id="ARBA00004442"/>
    </source>
</evidence>
<dbReference type="InterPro" id="IPR051906">
    <property type="entry name" value="TolC-like"/>
</dbReference>